<sequence length="121" mass="13983">MCTEFLRFGGRIPEDYYLCNHVTLSCSDPGVLSVVIRARSFFSYPVVVRKPGSILSLEFRTERGSILFKIMYREDAQNLEMCDYPSSNEHLNEKAEKCEVQLNGPEIHLQCHISPVDYKFK</sequence>
<reference evidence="1 2" key="1">
    <citation type="submission" date="2013-11" db="EMBL/GenBank/DDBJ databases">
        <title>Genome sequencing of Stegodyphus mimosarum.</title>
        <authorList>
            <person name="Bechsgaard J."/>
        </authorList>
    </citation>
    <scope>NUCLEOTIDE SEQUENCE [LARGE SCALE GENOMIC DNA]</scope>
</reference>
<dbReference type="OrthoDB" id="1434354at2759"/>
<feature type="non-terminal residue" evidence="1">
    <location>
        <position position="121"/>
    </location>
</feature>
<dbReference type="AlphaFoldDB" id="A0A087TBT7"/>
<dbReference type="PROSITE" id="PS51257">
    <property type="entry name" value="PROKAR_LIPOPROTEIN"/>
    <property type="match status" value="1"/>
</dbReference>
<dbReference type="Gene3D" id="2.60.120.680">
    <property type="entry name" value="GOLD domain"/>
    <property type="match status" value="1"/>
</dbReference>
<proteinExistence type="predicted"/>
<name>A0A087TBT7_STEMI</name>
<organism evidence="1 2">
    <name type="scientific">Stegodyphus mimosarum</name>
    <name type="common">African social velvet spider</name>
    <dbReference type="NCBI Taxonomy" id="407821"/>
    <lineage>
        <taxon>Eukaryota</taxon>
        <taxon>Metazoa</taxon>
        <taxon>Ecdysozoa</taxon>
        <taxon>Arthropoda</taxon>
        <taxon>Chelicerata</taxon>
        <taxon>Arachnida</taxon>
        <taxon>Araneae</taxon>
        <taxon>Araneomorphae</taxon>
        <taxon>Entelegynae</taxon>
        <taxon>Eresoidea</taxon>
        <taxon>Eresidae</taxon>
        <taxon>Stegodyphus</taxon>
    </lineage>
</organism>
<evidence type="ECO:0000313" key="2">
    <source>
        <dbReference type="Proteomes" id="UP000054359"/>
    </source>
</evidence>
<dbReference type="EMBL" id="KK114501">
    <property type="protein sequence ID" value="KFM62576.1"/>
    <property type="molecule type" value="Genomic_DNA"/>
</dbReference>
<evidence type="ECO:0000313" key="1">
    <source>
        <dbReference type="EMBL" id="KFM62576.1"/>
    </source>
</evidence>
<gene>
    <name evidence="1" type="ORF">X975_04338</name>
</gene>
<dbReference type="Gene3D" id="3.40.525.10">
    <property type="entry name" value="CRAL-TRIO lipid binding domain"/>
    <property type="match status" value="1"/>
</dbReference>
<accession>A0A087TBT7</accession>
<keyword evidence="2" id="KW-1185">Reference proteome</keyword>
<dbReference type="Proteomes" id="UP000054359">
    <property type="component" value="Unassembled WGS sequence"/>
</dbReference>
<dbReference type="InterPro" id="IPR036865">
    <property type="entry name" value="CRAL-TRIO_dom_sf"/>
</dbReference>
<protein>
    <submittedName>
        <fullName evidence="1">Uncharacterized protein</fullName>
    </submittedName>
</protein>